<accession>A0A7I8V5T5</accession>
<proteinExistence type="predicted"/>
<organism evidence="1 2">
    <name type="scientific">Dimorphilus gyrociliatus</name>
    <dbReference type="NCBI Taxonomy" id="2664684"/>
    <lineage>
        <taxon>Eukaryota</taxon>
        <taxon>Metazoa</taxon>
        <taxon>Spiralia</taxon>
        <taxon>Lophotrochozoa</taxon>
        <taxon>Annelida</taxon>
        <taxon>Polychaeta</taxon>
        <taxon>Polychaeta incertae sedis</taxon>
        <taxon>Dinophilidae</taxon>
        <taxon>Dimorphilus</taxon>
    </lineage>
</organism>
<gene>
    <name evidence="1" type="ORF">DGYR_LOCUS811</name>
</gene>
<evidence type="ECO:0000313" key="1">
    <source>
        <dbReference type="EMBL" id="CAD5111524.1"/>
    </source>
</evidence>
<keyword evidence="2" id="KW-1185">Reference proteome</keyword>
<name>A0A7I8V5T5_9ANNE</name>
<dbReference type="EMBL" id="CAJFCJ010000001">
    <property type="protein sequence ID" value="CAD5111524.1"/>
    <property type="molecule type" value="Genomic_DNA"/>
</dbReference>
<dbReference type="AlphaFoldDB" id="A0A7I8V5T5"/>
<comment type="caution">
    <text evidence="1">The sequence shown here is derived from an EMBL/GenBank/DDBJ whole genome shotgun (WGS) entry which is preliminary data.</text>
</comment>
<dbReference type="Proteomes" id="UP000549394">
    <property type="component" value="Unassembled WGS sequence"/>
</dbReference>
<sequence>MLKGTPVKYRHVYLNESKGNADKSLKKKTLSVEARLVLDDLKQDNVRKWSSDYKDRNRSNRVRQEEDGKRFKSREIRNGIVDGACNSTCGLDEQSLPINNEYNQQQLAYSNLKREKSFQITPIGYDCRYVQEKRVEVNAEEPTGYEKQVAISKCNKWLNNYVTGNSKRKISRTERQ</sequence>
<evidence type="ECO:0000313" key="2">
    <source>
        <dbReference type="Proteomes" id="UP000549394"/>
    </source>
</evidence>
<reference evidence="1 2" key="1">
    <citation type="submission" date="2020-08" db="EMBL/GenBank/DDBJ databases">
        <authorList>
            <person name="Hejnol A."/>
        </authorList>
    </citation>
    <scope>NUCLEOTIDE SEQUENCE [LARGE SCALE GENOMIC DNA]</scope>
</reference>
<protein>
    <submittedName>
        <fullName evidence="1">DgyrCDS828</fullName>
    </submittedName>
</protein>